<feature type="compositionally biased region" description="Low complexity" evidence="6">
    <location>
        <begin position="692"/>
        <end position="705"/>
    </location>
</feature>
<keyword evidence="4" id="KW-0804">Transcription</keyword>
<dbReference type="InterPro" id="IPR007219">
    <property type="entry name" value="XnlR_reg_dom"/>
</dbReference>
<feature type="compositionally biased region" description="Low complexity" evidence="6">
    <location>
        <begin position="79"/>
        <end position="88"/>
    </location>
</feature>
<evidence type="ECO:0000256" key="3">
    <source>
        <dbReference type="ARBA" id="ARBA00023015"/>
    </source>
</evidence>
<dbReference type="Proteomes" id="UP000268162">
    <property type="component" value="Unassembled WGS sequence"/>
</dbReference>
<feature type="compositionally biased region" description="Low complexity" evidence="6">
    <location>
        <begin position="415"/>
        <end position="425"/>
    </location>
</feature>
<keyword evidence="9" id="KW-1185">Reference proteome</keyword>
<dbReference type="Gene3D" id="4.10.240.10">
    <property type="entry name" value="Zn(2)-C6 fungal-type DNA-binding domain"/>
    <property type="match status" value="1"/>
</dbReference>
<feature type="compositionally biased region" description="Low complexity" evidence="6">
    <location>
        <begin position="752"/>
        <end position="763"/>
    </location>
</feature>
<dbReference type="InterPro" id="IPR001138">
    <property type="entry name" value="Zn2Cys6_DnaBD"/>
</dbReference>
<dbReference type="Pfam" id="PF00172">
    <property type="entry name" value="Zn_clus"/>
    <property type="match status" value="1"/>
</dbReference>
<feature type="region of interest" description="Disordered" evidence="6">
    <location>
        <begin position="689"/>
        <end position="723"/>
    </location>
</feature>
<evidence type="ECO:0000256" key="1">
    <source>
        <dbReference type="ARBA" id="ARBA00004123"/>
    </source>
</evidence>
<comment type="subcellular location">
    <subcellularLocation>
        <location evidence="1">Nucleus</location>
    </subcellularLocation>
</comment>
<keyword evidence="2" id="KW-0479">Metal-binding</keyword>
<evidence type="ECO:0000256" key="5">
    <source>
        <dbReference type="ARBA" id="ARBA00023242"/>
    </source>
</evidence>
<proteinExistence type="predicted"/>
<dbReference type="CDD" id="cd12148">
    <property type="entry name" value="fungal_TF_MHR"/>
    <property type="match status" value="1"/>
</dbReference>
<dbReference type="PANTHER" id="PTHR47338:SF5">
    <property type="entry name" value="ZN(II)2CYS6 TRANSCRIPTION FACTOR (EUROFUNG)"/>
    <property type="match status" value="1"/>
</dbReference>
<dbReference type="InterPro" id="IPR036864">
    <property type="entry name" value="Zn2-C6_fun-type_DNA-bd_sf"/>
</dbReference>
<keyword evidence="3" id="KW-0805">Transcription regulation</keyword>
<organism evidence="8 9">
    <name type="scientific">Dimargaris cristalligena</name>
    <dbReference type="NCBI Taxonomy" id="215637"/>
    <lineage>
        <taxon>Eukaryota</taxon>
        <taxon>Fungi</taxon>
        <taxon>Fungi incertae sedis</taxon>
        <taxon>Zoopagomycota</taxon>
        <taxon>Kickxellomycotina</taxon>
        <taxon>Dimargaritomycetes</taxon>
        <taxon>Dimargaritales</taxon>
        <taxon>Dimargaritaceae</taxon>
        <taxon>Dimargaris</taxon>
    </lineage>
</organism>
<dbReference type="EMBL" id="ML002402">
    <property type="protein sequence ID" value="RKP38131.1"/>
    <property type="molecule type" value="Genomic_DNA"/>
</dbReference>
<evidence type="ECO:0000313" key="8">
    <source>
        <dbReference type="EMBL" id="RKP38131.1"/>
    </source>
</evidence>
<dbReference type="CDD" id="cd00067">
    <property type="entry name" value="GAL4"/>
    <property type="match status" value="1"/>
</dbReference>
<feature type="compositionally biased region" description="Basic and acidic residues" evidence="6">
    <location>
        <begin position="737"/>
        <end position="751"/>
    </location>
</feature>
<feature type="region of interest" description="Disordered" evidence="6">
    <location>
        <begin position="401"/>
        <end position="425"/>
    </location>
</feature>
<dbReference type="PROSITE" id="PS50048">
    <property type="entry name" value="ZN2_CY6_FUNGAL_2"/>
    <property type="match status" value="1"/>
</dbReference>
<name>A0A4P9ZYI7_9FUNG</name>
<dbReference type="InterPro" id="IPR050815">
    <property type="entry name" value="TF_fung"/>
</dbReference>
<dbReference type="STRING" id="215637.A0A4P9ZYI7"/>
<dbReference type="GO" id="GO:0008270">
    <property type="term" value="F:zinc ion binding"/>
    <property type="evidence" value="ECO:0007669"/>
    <property type="project" value="InterPro"/>
</dbReference>
<dbReference type="SMART" id="SM00066">
    <property type="entry name" value="GAL4"/>
    <property type="match status" value="1"/>
</dbReference>
<feature type="region of interest" description="Disordered" evidence="6">
    <location>
        <begin position="737"/>
        <end position="766"/>
    </location>
</feature>
<feature type="region of interest" description="Disordered" evidence="6">
    <location>
        <begin position="195"/>
        <end position="231"/>
    </location>
</feature>
<sequence>MYGVYTEFSGIQFRRCCNECLRRKVRCDGQRPCSNCERRRHPCQYSLIRRKPPTPSYRSLTKNRTKTTAPASPEPAPAPTLIATTPLLENPPPASRPESMAAAATLDPLVQRLFAIVEQCENLAVRGGIDAAPPSPATLTLPPHLPPMPGPVHWLSGPDSILTGIPDNDTQDFFILFRQGHLDVNQVWTATVTVHPPSPEAPLPREGASRPVLQNPAPANRSNSRLTPPSRPVTVEATITNRYQMSHHTQMHSTLARAAQLLAEPVDTEYLLYHPSVVHSLVNLYFTRSGCLLAEAQQTRFLRLLFNGQVSPLVLNATLCIAARFSHDPRLVRGPAYMASLPYWERAERDVLRAMEEPSLDSVIAFHLLTAWAIGQSDLGKLMTYSSMSSRMSTALQLHSIDSKQPPSGWPPESTPTTTPSTTRPLLAPMDRARLDTMYHHVRRQVFWSIASTDFASAMFSSSKPVTDIEAIAVQPPDEALLATLFDPEASSLFDQDRRLPAIIPPTFITSYVPHHFTSLSLLIGKVATFRNQMRQGPPAGGGLGNRLMALNRELTEWYRRLPADTTLPGADVTDDVLFQRALDILQLLQFHARYQTAVILLNTRDPQATDESHVSPRAQSIARTIAWNAAEWVCRHILPLARRFRVEFHGPMTGGYFYYASWVYVTELLAHSPEPTTPNEGEAMMVERGGRSSSLRGGSGSSSCPLPPSSRSPATSPTEPPIETFRSVHTPLILHPEYRDSRSHSSDGGRDTSSTPDTSSPHLGGGVHIIQDANYCVQRLYDIYSICKQHIPYWSYNHITCNFIRQQLQRSKVITQEQFQLFS</sequence>
<evidence type="ECO:0000256" key="2">
    <source>
        <dbReference type="ARBA" id="ARBA00022723"/>
    </source>
</evidence>
<dbReference type="SUPFAM" id="SSF57701">
    <property type="entry name" value="Zn2/Cys6 DNA-binding domain"/>
    <property type="match status" value="1"/>
</dbReference>
<gene>
    <name evidence="8" type="ORF">BJ085DRAFT_41049</name>
</gene>
<feature type="region of interest" description="Disordered" evidence="6">
    <location>
        <begin position="48"/>
        <end position="98"/>
    </location>
</feature>
<protein>
    <recommendedName>
        <fullName evidence="7">Zn(2)-C6 fungal-type domain-containing protein</fullName>
    </recommendedName>
</protein>
<evidence type="ECO:0000259" key="7">
    <source>
        <dbReference type="PROSITE" id="PS50048"/>
    </source>
</evidence>
<dbReference type="GO" id="GO:0000981">
    <property type="term" value="F:DNA-binding transcription factor activity, RNA polymerase II-specific"/>
    <property type="evidence" value="ECO:0007669"/>
    <property type="project" value="InterPro"/>
</dbReference>
<dbReference type="AlphaFoldDB" id="A0A4P9ZYI7"/>
<evidence type="ECO:0000256" key="4">
    <source>
        <dbReference type="ARBA" id="ARBA00023163"/>
    </source>
</evidence>
<dbReference type="Pfam" id="PF04082">
    <property type="entry name" value="Fungal_trans"/>
    <property type="match status" value="1"/>
</dbReference>
<accession>A0A4P9ZYI7</accession>
<evidence type="ECO:0000256" key="6">
    <source>
        <dbReference type="SAM" id="MobiDB-lite"/>
    </source>
</evidence>
<dbReference type="PANTHER" id="PTHR47338">
    <property type="entry name" value="ZN(II)2CYS6 TRANSCRIPTION FACTOR (EUROFUNG)-RELATED"/>
    <property type="match status" value="1"/>
</dbReference>
<dbReference type="GO" id="GO:0005634">
    <property type="term" value="C:nucleus"/>
    <property type="evidence" value="ECO:0007669"/>
    <property type="project" value="UniProtKB-SubCell"/>
</dbReference>
<evidence type="ECO:0000313" key="9">
    <source>
        <dbReference type="Proteomes" id="UP000268162"/>
    </source>
</evidence>
<keyword evidence="5" id="KW-0539">Nucleus</keyword>
<reference evidence="9" key="1">
    <citation type="journal article" date="2018" name="Nat. Microbiol.">
        <title>Leveraging single-cell genomics to expand the fungal tree of life.</title>
        <authorList>
            <person name="Ahrendt S.R."/>
            <person name="Quandt C.A."/>
            <person name="Ciobanu D."/>
            <person name="Clum A."/>
            <person name="Salamov A."/>
            <person name="Andreopoulos B."/>
            <person name="Cheng J.F."/>
            <person name="Woyke T."/>
            <person name="Pelin A."/>
            <person name="Henrissat B."/>
            <person name="Reynolds N.K."/>
            <person name="Benny G.L."/>
            <person name="Smith M.E."/>
            <person name="James T.Y."/>
            <person name="Grigoriev I.V."/>
        </authorList>
    </citation>
    <scope>NUCLEOTIDE SEQUENCE [LARGE SCALE GENOMIC DNA]</scope>
    <source>
        <strain evidence="9">RSA 468</strain>
    </source>
</reference>
<feature type="domain" description="Zn(2)-C6 fungal-type" evidence="7">
    <location>
        <begin position="16"/>
        <end position="45"/>
    </location>
</feature>